<dbReference type="Proteomes" id="UP001596037">
    <property type="component" value="Unassembled WGS sequence"/>
</dbReference>
<dbReference type="Pfam" id="PF13414">
    <property type="entry name" value="TPR_11"/>
    <property type="match status" value="1"/>
</dbReference>
<dbReference type="EMBL" id="JBHSMF010000009">
    <property type="protein sequence ID" value="MFC5499284.1"/>
    <property type="molecule type" value="Genomic_DNA"/>
</dbReference>
<name>A0ABW0NK28_9BURK</name>
<keyword evidence="4" id="KW-1185">Reference proteome</keyword>
<dbReference type="SUPFAM" id="SSF48452">
    <property type="entry name" value="TPR-like"/>
    <property type="match status" value="1"/>
</dbReference>
<sequence length="278" mass="30249">MAPADDSSTFTLARVQAMLGLSRRIVAGLIDAGFVAPTRGRRNEWRFTFQDLMLLRTAHALQAQHIAPRRILRSLARLKATLPAELPLAGLRITAIGADVAVRDRDGRWQADSGQLLLDFEVAPVAGSVTILERHASPQDDQGEARVLFERGQSLEATDPAAAEAAYLQALALAPGLEDAYLNLGVLLAEAGRFSELVRLCDAALDHCAGSALLHFNRAVALDHLQRLEEAAAGYERSLALDPQLADAHFNLAQLHQEAGDERGALRHFSAYRRLQTQ</sequence>
<evidence type="ECO:0000313" key="3">
    <source>
        <dbReference type="EMBL" id="MFC5499284.1"/>
    </source>
</evidence>
<organism evidence="3 4">
    <name type="scientific">Caenimonas terrae</name>
    <dbReference type="NCBI Taxonomy" id="696074"/>
    <lineage>
        <taxon>Bacteria</taxon>
        <taxon>Pseudomonadati</taxon>
        <taxon>Pseudomonadota</taxon>
        <taxon>Betaproteobacteria</taxon>
        <taxon>Burkholderiales</taxon>
        <taxon>Comamonadaceae</taxon>
        <taxon>Caenimonas</taxon>
    </lineage>
</organism>
<comment type="caution">
    <text evidence="3">The sequence shown here is derived from an EMBL/GenBank/DDBJ whole genome shotgun (WGS) entry which is preliminary data.</text>
</comment>
<dbReference type="Gene3D" id="1.10.1660.10">
    <property type="match status" value="1"/>
</dbReference>
<dbReference type="PANTHER" id="PTHR45586">
    <property type="entry name" value="TPR REPEAT-CONTAINING PROTEIN PA4667"/>
    <property type="match status" value="1"/>
</dbReference>
<reference evidence="4" key="1">
    <citation type="journal article" date="2019" name="Int. J. Syst. Evol. Microbiol.">
        <title>The Global Catalogue of Microorganisms (GCM) 10K type strain sequencing project: providing services to taxonomists for standard genome sequencing and annotation.</title>
        <authorList>
            <consortium name="The Broad Institute Genomics Platform"/>
            <consortium name="The Broad Institute Genome Sequencing Center for Infectious Disease"/>
            <person name="Wu L."/>
            <person name="Ma J."/>
        </authorList>
    </citation>
    <scope>NUCLEOTIDE SEQUENCE [LARGE SCALE GENOMIC DNA]</scope>
    <source>
        <strain evidence="4">CCUG 57401</strain>
    </source>
</reference>
<dbReference type="RefSeq" id="WP_376851506.1">
    <property type="nucleotide sequence ID" value="NZ_JBHSMF010000009.1"/>
</dbReference>
<keyword evidence="1" id="KW-0677">Repeat</keyword>
<dbReference type="Gene3D" id="1.25.40.10">
    <property type="entry name" value="Tetratricopeptide repeat domain"/>
    <property type="match status" value="2"/>
</dbReference>
<evidence type="ECO:0000256" key="2">
    <source>
        <dbReference type="ARBA" id="ARBA00022803"/>
    </source>
</evidence>
<gene>
    <name evidence="3" type="ORF">ACFPOE_17190</name>
</gene>
<dbReference type="InterPro" id="IPR011990">
    <property type="entry name" value="TPR-like_helical_dom_sf"/>
</dbReference>
<dbReference type="SMART" id="SM00028">
    <property type="entry name" value="TPR"/>
    <property type="match status" value="4"/>
</dbReference>
<accession>A0ABW0NK28</accession>
<evidence type="ECO:0000256" key="1">
    <source>
        <dbReference type="ARBA" id="ARBA00022737"/>
    </source>
</evidence>
<dbReference type="InterPro" id="IPR051012">
    <property type="entry name" value="CellSynth/LPSAsmb/PSIAsmb"/>
</dbReference>
<keyword evidence="2" id="KW-0802">TPR repeat</keyword>
<protein>
    <submittedName>
        <fullName evidence="3">Tetratricopeptide repeat protein</fullName>
    </submittedName>
</protein>
<dbReference type="PANTHER" id="PTHR45586:SF1">
    <property type="entry name" value="LIPOPOLYSACCHARIDE ASSEMBLY PROTEIN B"/>
    <property type="match status" value="1"/>
</dbReference>
<evidence type="ECO:0000313" key="4">
    <source>
        <dbReference type="Proteomes" id="UP001596037"/>
    </source>
</evidence>
<dbReference type="InterPro" id="IPR019734">
    <property type="entry name" value="TPR_rpt"/>
</dbReference>
<proteinExistence type="predicted"/>